<evidence type="ECO:0000259" key="7">
    <source>
        <dbReference type="Pfam" id="PF12849"/>
    </source>
</evidence>
<reference evidence="8 9" key="2">
    <citation type="journal article" date="2016" name="Environ. Microbiol. Rep.">
        <title>Metagenomic evidence for the presence of phototrophic Gemmatimonadetes bacteria in diverse environments.</title>
        <authorList>
            <person name="Zeng Y."/>
            <person name="Baumbach J."/>
            <person name="Barbosa E.G."/>
            <person name="Azevedo V."/>
            <person name="Zhang C."/>
            <person name="Koblizek M."/>
        </authorList>
    </citation>
    <scope>NUCLEOTIDE SEQUENCE [LARGE SCALE GENOMIC DNA]</scope>
    <source>
        <strain evidence="8 9">AP64</strain>
    </source>
</reference>
<dbReference type="Gene3D" id="3.40.190.10">
    <property type="entry name" value="Periplasmic binding protein-like II"/>
    <property type="match status" value="2"/>
</dbReference>
<feature type="domain" description="PBP" evidence="7">
    <location>
        <begin position="50"/>
        <end position="321"/>
    </location>
</feature>
<dbReference type="KEGG" id="gph:GEMMAAP_11905"/>
<dbReference type="InterPro" id="IPR005673">
    <property type="entry name" value="ABC_phos-bd_PstS"/>
</dbReference>
<evidence type="ECO:0000313" key="8">
    <source>
        <dbReference type="EMBL" id="AMW05315.1"/>
    </source>
</evidence>
<dbReference type="GO" id="GO:0042301">
    <property type="term" value="F:phosphate ion binding"/>
    <property type="evidence" value="ECO:0007669"/>
    <property type="project" value="InterPro"/>
</dbReference>
<protein>
    <recommendedName>
        <fullName evidence="6">Phosphate-binding protein</fullName>
    </recommendedName>
</protein>
<dbReference type="Pfam" id="PF12849">
    <property type="entry name" value="PBP_like_2"/>
    <property type="match status" value="1"/>
</dbReference>
<accession>A0A143BL44</accession>
<keyword evidence="4 6" id="KW-0813">Transport</keyword>
<comment type="function">
    <text evidence="1">Part of the ABC transporter complex PstSACB involved in phosphate import.</text>
</comment>
<name>A0A143BL44_9BACT</name>
<dbReference type="GO" id="GO:0043190">
    <property type="term" value="C:ATP-binding cassette (ABC) transporter complex"/>
    <property type="evidence" value="ECO:0007669"/>
    <property type="project" value="InterPro"/>
</dbReference>
<dbReference type="eggNOG" id="COG0226">
    <property type="taxonomic scope" value="Bacteria"/>
</dbReference>
<keyword evidence="5 6" id="KW-0592">Phosphate transport</keyword>
<dbReference type="PANTHER" id="PTHR42996">
    <property type="entry name" value="PHOSPHATE-BINDING PROTEIN PSTS"/>
    <property type="match status" value="1"/>
</dbReference>
<dbReference type="PANTHER" id="PTHR42996:SF1">
    <property type="entry name" value="PHOSPHATE-BINDING PROTEIN PSTS"/>
    <property type="match status" value="1"/>
</dbReference>
<evidence type="ECO:0000256" key="1">
    <source>
        <dbReference type="ARBA" id="ARBA00002841"/>
    </source>
</evidence>
<dbReference type="GO" id="GO:0035435">
    <property type="term" value="P:phosphate ion transmembrane transport"/>
    <property type="evidence" value="ECO:0007669"/>
    <property type="project" value="InterPro"/>
</dbReference>
<dbReference type="InterPro" id="IPR024370">
    <property type="entry name" value="PBP_domain"/>
</dbReference>
<evidence type="ECO:0000256" key="5">
    <source>
        <dbReference type="ARBA" id="ARBA00022592"/>
    </source>
</evidence>
<dbReference type="EMBL" id="CP011454">
    <property type="protein sequence ID" value="AMW05315.1"/>
    <property type="molecule type" value="Genomic_DNA"/>
</dbReference>
<comment type="similarity">
    <text evidence="2 6">Belongs to the PstS family.</text>
</comment>
<dbReference type="AlphaFoldDB" id="A0A143BL44"/>
<gene>
    <name evidence="8" type="ORF">GEMMAAP_11905</name>
</gene>
<evidence type="ECO:0000256" key="4">
    <source>
        <dbReference type="ARBA" id="ARBA00022448"/>
    </source>
</evidence>
<reference evidence="8 9" key="1">
    <citation type="journal article" date="2014" name="Proc. Natl. Acad. Sci. U.S.A.">
        <title>Functional type 2 photosynthetic reaction centers found in the rare bacterial phylum Gemmatimonadetes.</title>
        <authorList>
            <person name="Zeng Y."/>
            <person name="Feng F."/>
            <person name="Medova H."/>
            <person name="Dean J."/>
            <person name="Koblizek M."/>
        </authorList>
    </citation>
    <scope>NUCLEOTIDE SEQUENCE [LARGE SCALE GENOMIC DNA]</scope>
    <source>
        <strain evidence="8 9">AP64</strain>
    </source>
</reference>
<dbReference type="InterPro" id="IPR050962">
    <property type="entry name" value="Phosphate-bind_PstS"/>
</dbReference>
<dbReference type="STRING" id="1379270.GEMMAAP_11905"/>
<evidence type="ECO:0000313" key="9">
    <source>
        <dbReference type="Proteomes" id="UP000076404"/>
    </source>
</evidence>
<dbReference type="PROSITE" id="PS51257">
    <property type="entry name" value="PROKAR_LIPOPROTEIN"/>
    <property type="match status" value="1"/>
</dbReference>
<sequence length="384" mass="41643">MTQPRKGGWRFKHVAAAIACIVIGSACDRTNDVRFAKPDSAMAALPDSQRVQLSGTGATLPFPLYAQWFNAYGEMAPVRINYRSEGSAKGLEALLTSQADFGATDVPVPDSLLPRSQQAIVHVPMAVVAVAVTYNVPGLNRPLRLTANAIAGIFLGRISQWDDPQLVALNPAETLPALPITVIRRSDGTGTSYIFRRYLETASSVWRNTPMTDREPAGQRLRDGSEAVASEVKVTEGAIGYLEVVYARQNRLPAAHVQNRSGEFVAAMPFEIASAAVSTLESLEPLDDEEANGFRVSLLDAPGPQSYPLASFTWWLLRPSTMSETSRLELSRFLHWALEDATNLTSTMGYVPLPSTVAGRVLDRTDKALGCAPCAQRRLSGTVR</sequence>
<dbReference type="SUPFAM" id="SSF53850">
    <property type="entry name" value="Periplasmic binding protein-like II"/>
    <property type="match status" value="1"/>
</dbReference>
<proteinExistence type="inferred from homology"/>
<evidence type="ECO:0000256" key="2">
    <source>
        <dbReference type="ARBA" id="ARBA00008725"/>
    </source>
</evidence>
<evidence type="ECO:0000256" key="3">
    <source>
        <dbReference type="ARBA" id="ARBA00011529"/>
    </source>
</evidence>
<dbReference type="Proteomes" id="UP000076404">
    <property type="component" value="Chromosome"/>
</dbReference>
<comment type="subunit">
    <text evidence="3">The complex is composed of two ATP-binding proteins (PstB), two transmembrane proteins (PstC and PstA) and a solute-binding protein (PstS).</text>
</comment>
<keyword evidence="9" id="KW-1185">Reference proteome</keyword>
<organism evidence="8 9">
    <name type="scientific">Gemmatimonas phototrophica</name>
    <dbReference type="NCBI Taxonomy" id="1379270"/>
    <lineage>
        <taxon>Bacteria</taxon>
        <taxon>Pseudomonadati</taxon>
        <taxon>Gemmatimonadota</taxon>
        <taxon>Gemmatimonadia</taxon>
        <taxon>Gemmatimonadales</taxon>
        <taxon>Gemmatimonadaceae</taxon>
        <taxon>Gemmatimonas</taxon>
    </lineage>
</organism>
<dbReference type="RefSeq" id="WP_053334091.1">
    <property type="nucleotide sequence ID" value="NZ_CP011454.1"/>
</dbReference>
<dbReference type="PIRSF" id="PIRSF002756">
    <property type="entry name" value="PstS"/>
    <property type="match status" value="1"/>
</dbReference>
<dbReference type="CDD" id="cd13565">
    <property type="entry name" value="PBP2_PstS"/>
    <property type="match status" value="1"/>
</dbReference>
<dbReference type="NCBIfam" id="TIGR00975">
    <property type="entry name" value="3a0107s03"/>
    <property type="match status" value="1"/>
</dbReference>
<evidence type="ECO:0000256" key="6">
    <source>
        <dbReference type="PIRNR" id="PIRNR002756"/>
    </source>
</evidence>
<dbReference type="OrthoDB" id="9790048at2"/>